<dbReference type="GO" id="GO:0003676">
    <property type="term" value="F:nucleic acid binding"/>
    <property type="evidence" value="ECO:0007669"/>
    <property type="project" value="InterPro"/>
</dbReference>
<evidence type="ECO:0000256" key="7">
    <source>
        <dbReference type="SAM" id="MobiDB-lite"/>
    </source>
</evidence>
<gene>
    <name evidence="9" type="ORF">ZIOFF_020337</name>
</gene>
<protein>
    <recommendedName>
        <fullName evidence="8">Integrase catalytic domain-containing protein</fullName>
    </recommendedName>
</protein>
<sequence>MSCPETPQPNGVAEQKIRNLVETCKCWLHAKNLPKALWAKGMKCATYVINRVPLSSTNNKAPYELLFGVKPNVEYHRVFGLICYIHVSDSQKRISKYACPSKINHKPEASKHDNVGNARHSYTVPQPFSLATEDRHGSTDEATASKEKHGGADNSHLQPDMKVDQTVTGYRYSVAPVHAASVKTCKGRTTVATAPTFRCIEPAEKRKEFYTKLEQKHHSMEAEKMQFEARMREEQEEALKEFRKNLNFKANPVLSLVILVAPKVPLTRVKSHKLTQTKSFSKANPTEGNKYGAACNRLHCHGMCPTTEAMKRLPNSLKNVKSQSFKSKEEAKPLATLSTTNQMIDIVGVQT</sequence>
<comment type="caution">
    <text evidence="9">The sequence shown here is derived from an EMBL/GenBank/DDBJ whole genome shotgun (WGS) entry which is preliminary data.</text>
</comment>
<dbReference type="Pfam" id="PF06886">
    <property type="entry name" value="TPX2"/>
    <property type="match status" value="1"/>
</dbReference>
<organism evidence="9 10">
    <name type="scientific">Zingiber officinale</name>
    <name type="common">Ginger</name>
    <name type="synonym">Amomum zingiber</name>
    <dbReference type="NCBI Taxonomy" id="94328"/>
    <lineage>
        <taxon>Eukaryota</taxon>
        <taxon>Viridiplantae</taxon>
        <taxon>Streptophyta</taxon>
        <taxon>Embryophyta</taxon>
        <taxon>Tracheophyta</taxon>
        <taxon>Spermatophyta</taxon>
        <taxon>Magnoliopsida</taxon>
        <taxon>Liliopsida</taxon>
        <taxon>Zingiberales</taxon>
        <taxon>Zingiberaceae</taxon>
        <taxon>Zingiber</taxon>
    </lineage>
</organism>
<name>A0A8J5L7W2_ZINOF</name>
<evidence type="ECO:0000256" key="5">
    <source>
        <dbReference type="ARBA" id="ARBA00023212"/>
    </source>
</evidence>
<keyword evidence="3" id="KW-0963">Cytoplasm</keyword>
<dbReference type="InterPro" id="IPR044806">
    <property type="entry name" value="WVD2/WDL1-4"/>
</dbReference>
<keyword evidence="4" id="KW-0493">Microtubule</keyword>
<evidence type="ECO:0000313" key="9">
    <source>
        <dbReference type="EMBL" id="KAG6516961.1"/>
    </source>
</evidence>
<dbReference type="GO" id="GO:0005874">
    <property type="term" value="C:microtubule"/>
    <property type="evidence" value="ECO:0007669"/>
    <property type="project" value="UniProtKB-KW"/>
</dbReference>
<dbReference type="InterPro" id="IPR001584">
    <property type="entry name" value="Integrase_cat-core"/>
</dbReference>
<feature type="coiled-coil region" evidence="6">
    <location>
        <begin position="210"/>
        <end position="245"/>
    </location>
</feature>
<feature type="compositionally biased region" description="Basic and acidic residues" evidence="7">
    <location>
        <begin position="132"/>
        <end position="151"/>
    </location>
</feature>
<accession>A0A8J5L7W2</accession>
<dbReference type="PANTHER" id="PTHR46372">
    <property type="entry name" value="PROTEIN WVD2-LIKE 3"/>
    <property type="match status" value="1"/>
</dbReference>
<reference evidence="9 10" key="1">
    <citation type="submission" date="2020-08" db="EMBL/GenBank/DDBJ databases">
        <title>Plant Genome Project.</title>
        <authorList>
            <person name="Zhang R.-G."/>
        </authorList>
    </citation>
    <scope>NUCLEOTIDE SEQUENCE [LARGE SCALE GENOMIC DNA]</scope>
    <source>
        <tissue evidence="9">Rhizome</tissue>
    </source>
</reference>
<dbReference type="GO" id="GO:0015074">
    <property type="term" value="P:DNA integration"/>
    <property type="evidence" value="ECO:0007669"/>
    <property type="project" value="InterPro"/>
</dbReference>
<keyword evidence="6" id="KW-0175">Coiled coil</keyword>
<evidence type="ECO:0000259" key="8">
    <source>
        <dbReference type="PROSITE" id="PS50994"/>
    </source>
</evidence>
<evidence type="ECO:0000256" key="2">
    <source>
        <dbReference type="ARBA" id="ARBA00005885"/>
    </source>
</evidence>
<dbReference type="AlphaFoldDB" id="A0A8J5L7W2"/>
<keyword evidence="5" id="KW-0206">Cytoskeleton</keyword>
<dbReference type="EMBL" id="JACMSC010000006">
    <property type="protein sequence ID" value="KAG6516961.1"/>
    <property type="molecule type" value="Genomic_DNA"/>
</dbReference>
<dbReference type="InterPro" id="IPR036397">
    <property type="entry name" value="RNaseH_sf"/>
</dbReference>
<evidence type="ECO:0000313" key="10">
    <source>
        <dbReference type="Proteomes" id="UP000734854"/>
    </source>
</evidence>
<evidence type="ECO:0000256" key="4">
    <source>
        <dbReference type="ARBA" id="ARBA00022701"/>
    </source>
</evidence>
<comment type="similarity">
    <text evidence="2">Belongs to the TPX2 family.</text>
</comment>
<feature type="domain" description="Integrase catalytic" evidence="8">
    <location>
        <begin position="1"/>
        <end position="70"/>
    </location>
</feature>
<dbReference type="GO" id="GO:0000226">
    <property type="term" value="P:microtubule cytoskeleton organization"/>
    <property type="evidence" value="ECO:0007669"/>
    <property type="project" value="InterPro"/>
</dbReference>
<dbReference type="Proteomes" id="UP000734854">
    <property type="component" value="Unassembled WGS sequence"/>
</dbReference>
<evidence type="ECO:0000256" key="1">
    <source>
        <dbReference type="ARBA" id="ARBA00004245"/>
    </source>
</evidence>
<dbReference type="PANTHER" id="PTHR46372:SF2">
    <property type="entry name" value="PROTEIN WVD2-LIKE 3"/>
    <property type="match status" value="1"/>
</dbReference>
<dbReference type="Gene3D" id="3.30.420.10">
    <property type="entry name" value="Ribonuclease H-like superfamily/Ribonuclease H"/>
    <property type="match status" value="1"/>
</dbReference>
<proteinExistence type="inferred from homology"/>
<feature type="region of interest" description="Disordered" evidence="7">
    <location>
        <begin position="128"/>
        <end position="160"/>
    </location>
</feature>
<evidence type="ECO:0000256" key="3">
    <source>
        <dbReference type="ARBA" id="ARBA00022490"/>
    </source>
</evidence>
<evidence type="ECO:0000256" key="6">
    <source>
        <dbReference type="SAM" id="Coils"/>
    </source>
</evidence>
<keyword evidence="10" id="KW-1185">Reference proteome</keyword>
<dbReference type="InterPro" id="IPR027329">
    <property type="entry name" value="TPX2_C"/>
</dbReference>
<dbReference type="PROSITE" id="PS50994">
    <property type="entry name" value="INTEGRASE"/>
    <property type="match status" value="1"/>
</dbReference>
<dbReference type="GO" id="GO:0008017">
    <property type="term" value="F:microtubule binding"/>
    <property type="evidence" value="ECO:0007669"/>
    <property type="project" value="InterPro"/>
</dbReference>
<dbReference type="SUPFAM" id="SSF53098">
    <property type="entry name" value="Ribonuclease H-like"/>
    <property type="match status" value="1"/>
</dbReference>
<dbReference type="InterPro" id="IPR012337">
    <property type="entry name" value="RNaseH-like_sf"/>
</dbReference>
<comment type="subcellular location">
    <subcellularLocation>
        <location evidence="1">Cytoplasm</location>
        <location evidence="1">Cytoskeleton</location>
    </subcellularLocation>
</comment>